<sequence length="99" mass="11070">MPPFKKWEITAELDLCMAIIYTGGSVGSYKWPEIHELMVKLGHDFTKDAISQHFTKAILKSFKDRHGLPAGKLESITPTKTKRKAAGNAEESPSKRKAK</sequence>
<comment type="caution">
    <text evidence="2">The sequence shown here is derived from an EMBL/GenBank/DDBJ whole genome shotgun (WGS) entry which is preliminary data.</text>
</comment>
<organism evidence="2 3">
    <name type="scientific">Metarhizium robertsii</name>
    <dbReference type="NCBI Taxonomy" id="568076"/>
    <lineage>
        <taxon>Eukaryota</taxon>
        <taxon>Fungi</taxon>
        <taxon>Dikarya</taxon>
        <taxon>Ascomycota</taxon>
        <taxon>Pezizomycotina</taxon>
        <taxon>Sordariomycetes</taxon>
        <taxon>Hypocreomycetidae</taxon>
        <taxon>Hypocreales</taxon>
        <taxon>Clavicipitaceae</taxon>
        <taxon>Metarhizium</taxon>
    </lineage>
</organism>
<evidence type="ECO:0000256" key="1">
    <source>
        <dbReference type="SAM" id="MobiDB-lite"/>
    </source>
</evidence>
<dbReference type="EMBL" id="JELW01000016">
    <property type="protein sequence ID" value="EXU99871.1"/>
    <property type="molecule type" value="Genomic_DNA"/>
</dbReference>
<dbReference type="eggNOG" id="ENOG502RNMU">
    <property type="taxonomic scope" value="Eukaryota"/>
</dbReference>
<accession>A0A014QYN5</accession>
<proteinExistence type="predicted"/>
<dbReference type="HOGENOM" id="CLU_2320912_0_0_1"/>
<protein>
    <submittedName>
        <fullName evidence="2">Uncharacterized protein</fullName>
    </submittedName>
</protein>
<dbReference type="AlphaFoldDB" id="A0A014QYN5"/>
<evidence type="ECO:0000313" key="2">
    <source>
        <dbReference type="EMBL" id="EXU99871.1"/>
    </source>
</evidence>
<dbReference type="OrthoDB" id="5231339at2759"/>
<name>A0A014QYN5_9HYPO</name>
<gene>
    <name evidence="2" type="ORF">X797_007000</name>
</gene>
<feature type="region of interest" description="Disordered" evidence="1">
    <location>
        <begin position="68"/>
        <end position="99"/>
    </location>
</feature>
<evidence type="ECO:0000313" key="3">
    <source>
        <dbReference type="Proteomes" id="UP000030151"/>
    </source>
</evidence>
<dbReference type="Proteomes" id="UP000030151">
    <property type="component" value="Unassembled WGS sequence"/>
</dbReference>
<reference evidence="2 3" key="1">
    <citation type="submission" date="2014-02" db="EMBL/GenBank/DDBJ databases">
        <title>The genome sequence of the entomopathogenic fungus Metarhizium robertsii ARSEF 2575.</title>
        <authorList>
            <person name="Giuliano Garisto Donzelli B."/>
            <person name="Roe B.A."/>
            <person name="Macmil S.L."/>
            <person name="Krasnoff S.B."/>
            <person name="Gibson D.M."/>
        </authorList>
    </citation>
    <scope>NUCLEOTIDE SEQUENCE [LARGE SCALE GENOMIC DNA]</scope>
    <source>
        <strain evidence="2 3">ARSEF 2575</strain>
    </source>
</reference>